<gene>
    <name evidence="1" type="ORF">Nepgr_016390</name>
</gene>
<sequence>MSAIFLRNGFWGSNVVVCAVGKMHSNAWMVISCLGVQLCLPHEASESLRLHCFVVGAAGEAGGETDFLQFSAIATDD</sequence>
<dbReference type="PROSITE" id="PS51257">
    <property type="entry name" value="PROKAR_LIPOPROTEIN"/>
    <property type="match status" value="1"/>
</dbReference>
<evidence type="ECO:0000313" key="1">
    <source>
        <dbReference type="EMBL" id="GMH14549.1"/>
    </source>
</evidence>
<name>A0AAD3XS15_NEPGR</name>
<keyword evidence="2" id="KW-1185">Reference proteome</keyword>
<dbReference type="AlphaFoldDB" id="A0AAD3XS15"/>
<comment type="caution">
    <text evidence="1">The sequence shown here is derived from an EMBL/GenBank/DDBJ whole genome shotgun (WGS) entry which is preliminary data.</text>
</comment>
<reference evidence="1" key="1">
    <citation type="submission" date="2023-05" db="EMBL/GenBank/DDBJ databases">
        <title>Nepenthes gracilis genome sequencing.</title>
        <authorList>
            <person name="Fukushima K."/>
        </authorList>
    </citation>
    <scope>NUCLEOTIDE SEQUENCE</scope>
    <source>
        <strain evidence="1">SING2019-196</strain>
    </source>
</reference>
<organism evidence="1 2">
    <name type="scientific">Nepenthes gracilis</name>
    <name type="common">Slender pitcher plant</name>
    <dbReference type="NCBI Taxonomy" id="150966"/>
    <lineage>
        <taxon>Eukaryota</taxon>
        <taxon>Viridiplantae</taxon>
        <taxon>Streptophyta</taxon>
        <taxon>Embryophyta</taxon>
        <taxon>Tracheophyta</taxon>
        <taxon>Spermatophyta</taxon>
        <taxon>Magnoliopsida</taxon>
        <taxon>eudicotyledons</taxon>
        <taxon>Gunneridae</taxon>
        <taxon>Pentapetalae</taxon>
        <taxon>Caryophyllales</taxon>
        <taxon>Nepenthaceae</taxon>
        <taxon>Nepenthes</taxon>
    </lineage>
</organism>
<dbReference type="EMBL" id="BSYO01000014">
    <property type="protein sequence ID" value="GMH14549.1"/>
    <property type="molecule type" value="Genomic_DNA"/>
</dbReference>
<dbReference type="Proteomes" id="UP001279734">
    <property type="component" value="Unassembled WGS sequence"/>
</dbReference>
<accession>A0AAD3XS15</accession>
<proteinExistence type="predicted"/>
<evidence type="ECO:0000313" key="2">
    <source>
        <dbReference type="Proteomes" id="UP001279734"/>
    </source>
</evidence>
<protein>
    <submittedName>
        <fullName evidence="1">Uncharacterized protein</fullName>
    </submittedName>
</protein>